<reference evidence="1" key="1">
    <citation type="submission" date="2021-03" db="EMBL/GenBank/DDBJ databases">
        <authorList>
            <person name="Li Z."/>
            <person name="Yang C."/>
        </authorList>
    </citation>
    <scope>NUCLEOTIDE SEQUENCE</scope>
    <source>
        <strain evidence="1">Dzin_1.0</strain>
        <tissue evidence="1">Leaf</tissue>
    </source>
</reference>
<protein>
    <submittedName>
        <fullName evidence="1">Uncharacterized protein</fullName>
    </submittedName>
</protein>
<dbReference type="PANTHER" id="PTHR34454:SF3">
    <property type="entry name" value="PEPTIDASE I, PUTATIVE-RELATED"/>
    <property type="match status" value="1"/>
</dbReference>
<dbReference type="AlphaFoldDB" id="A0A9D5BZ84"/>
<gene>
    <name evidence="1" type="ORF">J5N97_028523</name>
</gene>
<sequence>MKQSPEMRLALALILTFSSAFNGVFFVSAYQSLIPFNLSDIALQPSHFSSSFSSSTPAFLQDVVKAIAAKEKWDPNGNVRVSELDHASPRVGDSQRYEVRMRVGGSVLALKFGYEMEDVKWRRWEGEFGVDLMDGVKSQRASVGGLEVEGPVEFHVGNGGVDNLSLLLPNNMTHKALRRVLVGDGITIRLEGAQEVSLVHPCSILLSLNGSLTIHSEAKHPFWPLGYTSCSPLLSIQVVGSASLHAFRTHNPKVSVKAAFRSHDTVELLPDKCYNHENLEHVATFSIKSLSSRLVLVEKVLRNFLGSEIFQRRSARILKVKVIALMLVKFQFELERDITENDKKWQKVEEWRTKPTAERQRFEVVARVEGKRLKPLTIKKLKRPLIAFDSMSWSNLMSNISFTELSSFVVPPEALTLDVKW</sequence>
<evidence type="ECO:0000313" key="2">
    <source>
        <dbReference type="Proteomes" id="UP001085076"/>
    </source>
</evidence>
<accession>A0A9D5BZ84</accession>
<dbReference type="Proteomes" id="UP001085076">
    <property type="component" value="Miscellaneous, Linkage group lg09"/>
</dbReference>
<dbReference type="EMBL" id="JAGGNH010000009">
    <property type="protein sequence ID" value="KAJ0963401.1"/>
    <property type="molecule type" value="Genomic_DNA"/>
</dbReference>
<proteinExistence type="predicted"/>
<dbReference type="InterPro" id="IPR053283">
    <property type="entry name" value="TUNICAMYCIN_INDUCED_1"/>
</dbReference>
<dbReference type="OrthoDB" id="308440at2759"/>
<evidence type="ECO:0000313" key="1">
    <source>
        <dbReference type="EMBL" id="KAJ0963401.1"/>
    </source>
</evidence>
<reference evidence="1" key="2">
    <citation type="journal article" date="2022" name="Hortic Res">
        <title>The genome of Dioscorea zingiberensis sheds light on the biosynthesis, origin and evolution of the medicinally important diosgenin saponins.</title>
        <authorList>
            <person name="Li Y."/>
            <person name="Tan C."/>
            <person name="Li Z."/>
            <person name="Guo J."/>
            <person name="Li S."/>
            <person name="Chen X."/>
            <person name="Wang C."/>
            <person name="Dai X."/>
            <person name="Yang H."/>
            <person name="Song W."/>
            <person name="Hou L."/>
            <person name="Xu J."/>
            <person name="Tong Z."/>
            <person name="Xu A."/>
            <person name="Yuan X."/>
            <person name="Wang W."/>
            <person name="Yang Q."/>
            <person name="Chen L."/>
            <person name="Sun Z."/>
            <person name="Wang K."/>
            <person name="Pan B."/>
            <person name="Chen J."/>
            <person name="Bao Y."/>
            <person name="Liu F."/>
            <person name="Qi X."/>
            <person name="Gang D.R."/>
            <person name="Wen J."/>
            <person name="Li J."/>
        </authorList>
    </citation>
    <scope>NUCLEOTIDE SEQUENCE</scope>
    <source>
        <strain evidence="1">Dzin_1.0</strain>
    </source>
</reference>
<organism evidence="1 2">
    <name type="scientific">Dioscorea zingiberensis</name>
    <dbReference type="NCBI Taxonomy" id="325984"/>
    <lineage>
        <taxon>Eukaryota</taxon>
        <taxon>Viridiplantae</taxon>
        <taxon>Streptophyta</taxon>
        <taxon>Embryophyta</taxon>
        <taxon>Tracheophyta</taxon>
        <taxon>Spermatophyta</taxon>
        <taxon>Magnoliopsida</taxon>
        <taxon>Liliopsida</taxon>
        <taxon>Dioscoreales</taxon>
        <taxon>Dioscoreaceae</taxon>
        <taxon>Dioscorea</taxon>
    </lineage>
</organism>
<name>A0A9D5BZ84_9LILI</name>
<dbReference type="PANTHER" id="PTHR34454">
    <property type="entry name" value="TUNICAMYCIN INDUCED PROTEIN"/>
    <property type="match status" value="1"/>
</dbReference>
<comment type="caution">
    <text evidence="1">The sequence shown here is derived from an EMBL/GenBank/DDBJ whole genome shotgun (WGS) entry which is preliminary data.</text>
</comment>
<keyword evidence="2" id="KW-1185">Reference proteome</keyword>